<dbReference type="InterPro" id="IPR016040">
    <property type="entry name" value="NAD(P)-bd_dom"/>
</dbReference>
<dbReference type="STRING" id="1126212.K2SRD3"/>
<dbReference type="OrthoDB" id="419598at2759"/>
<dbReference type="Gene3D" id="3.40.50.720">
    <property type="entry name" value="NAD(P)-binding Rossmann-like Domain"/>
    <property type="match status" value="1"/>
</dbReference>
<evidence type="ECO:0000313" key="7">
    <source>
        <dbReference type="Proteomes" id="UP000007129"/>
    </source>
</evidence>
<reference evidence="6 7" key="1">
    <citation type="journal article" date="2012" name="BMC Genomics">
        <title>Tools to kill: Genome of one of the most destructive plant pathogenic fungi Macrophomina phaseolina.</title>
        <authorList>
            <person name="Islam M.S."/>
            <person name="Haque M.S."/>
            <person name="Islam M.M."/>
            <person name="Emdad E.M."/>
            <person name="Halim A."/>
            <person name="Hossen Q.M.M."/>
            <person name="Hossain M.Z."/>
            <person name="Ahmed B."/>
            <person name="Rahim S."/>
            <person name="Rahman M.S."/>
            <person name="Alam M.M."/>
            <person name="Hou S."/>
            <person name="Wan X."/>
            <person name="Saito J.A."/>
            <person name="Alam M."/>
        </authorList>
    </citation>
    <scope>NUCLEOTIDE SEQUENCE [LARGE SCALE GENOMIC DNA]</scope>
    <source>
        <strain evidence="6 7">MS6</strain>
    </source>
</reference>
<evidence type="ECO:0000256" key="1">
    <source>
        <dbReference type="ARBA" id="ARBA00005725"/>
    </source>
</evidence>
<keyword evidence="4" id="KW-0732">Signal</keyword>
<evidence type="ECO:0000313" key="6">
    <source>
        <dbReference type="EMBL" id="EKG19265.1"/>
    </source>
</evidence>
<protein>
    <submittedName>
        <fullName evidence="6">NmrA-like protein</fullName>
    </submittedName>
</protein>
<name>K2SRD3_MACPH</name>
<comment type="similarity">
    <text evidence="1">Belongs to the NmrA-type oxidoreductase family. Isoflavone reductase subfamily.</text>
</comment>
<evidence type="ECO:0000256" key="3">
    <source>
        <dbReference type="ARBA" id="ARBA00023002"/>
    </source>
</evidence>
<comment type="caution">
    <text evidence="6">The sequence shown here is derived from an EMBL/GenBank/DDBJ whole genome shotgun (WGS) entry which is preliminary data.</text>
</comment>
<dbReference type="AlphaFoldDB" id="K2SRD3"/>
<dbReference type="EMBL" id="AHHD01000163">
    <property type="protein sequence ID" value="EKG19265.1"/>
    <property type="molecule type" value="Genomic_DNA"/>
</dbReference>
<sequence>MSKQSSRRNVRVWTNLRLLTCAAAIAASNTPPSWERKSVVDTWQIPRGIQLTKQVFGRWEFARISASAKVERMSQVGAFDGVGRVLGETGQSGALGQSGGVLIMELTIGIAGIKGKVSLCVAQELLKQPNVLVRGYCRNSSRLPAPLTTNPRVNIIQGRVGDAAAVRPFVKGCDVVVCGYLADNDVMLDGQKLLIDLCEEEGVERRYIASDYTIEFAKLKSGQFQKKDPILQIKEYLDTEKVKAVHVLNGIFMETLVSDLTYIWEPTETKLRYYGTGDEAWEMATYKTTGQYVAHVALDREAVGFFRFLGARKSTRQIAAEFKSVYGIEPAVDRIGSLDDLYNKAHTNGEQNYILAGMNLILRGQVYLEG</sequence>
<dbReference type="Proteomes" id="UP000007129">
    <property type="component" value="Unassembled WGS sequence"/>
</dbReference>
<keyword evidence="3" id="KW-0560">Oxidoreductase</keyword>
<gene>
    <name evidence="6" type="ORF">MPH_03128</name>
</gene>
<dbReference type="GO" id="GO:0016491">
    <property type="term" value="F:oxidoreductase activity"/>
    <property type="evidence" value="ECO:0007669"/>
    <property type="project" value="UniProtKB-KW"/>
</dbReference>
<feature type="chain" id="PRO_5003868606" evidence="4">
    <location>
        <begin position="28"/>
        <end position="370"/>
    </location>
</feature>
<evidence type="ECO:0000256" key="2">
    <source>
        <dbReference type="ARBA" id="ARBA00022857"/>
    </source>
</evidence>
<organism evidence="6 7">
    <name type="scientific">Macrophomina phaseolina (strain MS6)</name>
    <name type="common">Charcoal rot fungus</name>
    <dbReference type="NCBI Taxonomy" id="1126212"/>
    <lineage>
        <taxon>Eukaryota</taxon>
        <taxon>Fungi</taxon>
        <taxon>Dikarya</taxon>
        <taxon>Ascomycota</taxon>
        <taxon>Pezizomycotina</taxon>
        <taxon>Dothideomycetes</taxon>
        <taxon>Dothideomycetes incertae sedis</taxon>
        <taxon>Botryosphaeriales</taxon>
        <taxon>Botryosphaeriaceae</taxon>
        <taxon>Macrophomina</taxon>
    </lineage>
</organism>
<dbReference type="InParanoid" id="K2SRD3"/>
<dbReference type="PANTHER" id="PTHR47706">
    <property type="entry name" value="NMRA-LIKE FAMILY PROTEIN"/>
    <property type="match status" value="1"/>
</dbReference>
<feature type="domain" description="NAD(P)-binding" evidence="5">
    <location>
        <begin position="112"/>
        <end position="248"/>
    </location>
</feature>
<dbReference type="eggNOG" id="ENOG502S5YP">
    <property type="taxonomic scope" value="Eukaryota"/>
</dbReference>
<dbReference type="InterPro" id="IPR051609">
    <property type="entry name" value="NmrA/Isoflavone_reductase-like"/>
</dbReference>
<dbReference type="HOGENOM" id="CLU_748167_0_0_1"/>
<evidence type="ECO:0000256" key="4">
    <source>
        <dbReference type="SAM" id="SignalP"/>
    </source>
</evidence>
<dbReference type="SUPFAM" id="SSF51735">
    <property type="entry name" value="NAD(P)-binding Rossmann-fold domains"/>
    <property type="match status" value="1"/>
</dbReference>
<dbReference type="InterPro" id="IPR036291">
    <property type="entry name" value="NAD(P)-bd_dom_sf"/>
</dbReference>
<dbReference type="Pfam" id="PF13460">
    <property type="entry name" value="NAD_binding_10"/>
    <property type="match status" value="1"/>
</dbReference>
<evidence type="ECO:0000259" key="5">
    <source>
        <dbReference type="Pfam" id="PF13460"/>
    </source>
</evidence>
<dbReference type="VEuPathDB" id="FungiDB:MPH_03128"/>
<accession>K2SRD3</accession>
<keyword evidence="2" id="KW-0521">NADP</keyword>
<dbReference type="PANTHER" id="PTHR47706:SF9">
    <property type="entry name" value="NMRA-LIKE DOMAIN-CONTAINING PROTEIN-RELATED"/>
    <property type="match status" value="1"/>
</dbReference>
<feature type="signal peptide" evidence="4">
    <location>
        <begin position="1"/>
        <end position="27"/>
    </location>
</feature>
<proteinExistence type="inferred from homology"/>